<name>A0A1F5L8W7_PENAI</name>
<dbReference type="Pfam" id="PF17389">
    <property type="entry name" value="Bac_rhamnosid6H"/>
    <property type="match status" value="1"/>
</dbReference>
<evidence type="ECO:0000259" key="2">
    <source>
        <dbReference type="Pfam" id="PF17390"/>
    </source>
</evidence>
<dbReference type="PANTHER" id="PTHR34987:SF4">
    <property type="entry name" value="ALPHA-L-RHAMNOSIDASE C-TERMINAL DOMAIN-CONTAINING PROTEIN"/>
    <property type="match status" value="1"/>
</dbReference>
<protein>
    <recommendedName>
        <fullName evidence="5">Alpha-L-rhamnosidase C-terminal domain-containing protein</fullName>
    </recommendedName>
</protein>
<dbReference type="RefSeq" id="XP_022485129.1">
    <property type="nucleotide sequence ID" value="XM_022634975.1"/>
</dbReference>
<dbReference type="InterPro" id="IPR008928">
    <property type="entry name" value="6-hairpin_glycosidase_sf"/>
</dbReference>
<evidence type="ECO:0008006" key="5">
    <source>
        <dbReference type="Google" id="ProtNLM"/>
    </source>
</evidence>
<organism evidence="3 4">
    <name type="scientific">Penicillium arizonense</name>
    <dbReference type="NCBI Taxonomy" id="1835702"/>
    <lineage>
        <taxon>Eukaryota</taxon>
        <taxon>Fungi</taxon>
        <taxon>Dikarya</taxon>
        <taxon>Ascomycota</taxon>
        <taxon>Pezizomycotina</taxon>
        <taxon>Eurotiomycetes</taxon>
        <taxon>Eurotiomycetidae</taxon>
        <taxon>Eurotiales</taxon>
        <taxon>Aspergillaceae</taxon>
        <taxon>Penicillium</taxon>
    </lineage>
</organism>
<dbReference type="Gene3D" id="2.60.420.10">
    <property type="entry name" value="Maltose phosphorylase, domain 3"/>
    <property type="match status" value="1"/>
</dbReference>
<dbReference type="GO" id="GO:0003824">
    <property type="term" value="F:catalytic activity"/>
    <property type="evidence" value="ECO:0007669"/>
    <property type="project" value="UniProtKB-ARBA"/>
</dbReference>
<dbReference type="Proteomes" id="UP000177622">
    <property type="component" value="Unassembled WGS sequence"/>
</dbReference>
<accession>A0A1F5L8W7</accession>
<comment type="caution">
    <text evidence="3">The sequence shown here is derived from an EMBL/GenBank/DDBJ whole genome shotgun (WGS) entry which is preliminary data.</text>
</comment>
<dbReference type="AlphaFoldDB" id="A0A1F5L8W7"/>
<sequence>MPYDKNTALKLSSDGITPSVAFLDYGHDVEGLATFDVARRFGNTSVFEMTYSETRALVDSAMGDGPLPLAAAMDTYRINRYNITDETTYINRLIQGGLRYQKLNLSSAGEIELSCVGFQPAVSTAPISDLPGSFKCSDPVLNRIWQVGAHTTQLNEIPANSLPDFWVLTDEGAFIDSLAPQPLATDWSTQLIAYDLEFSVKSTSNGFGFTVLSDTLSNGIYILVNIANSSISAHAGSTERSVPLASATLPSFVTMNKWHTICSVVNMTQISVKIDDTVVFHFTQTSAFYGSFGLGASLGHSAIFSNVSLSVSGQLMYFSPLKNSSALNDFLLGTNPLSVSVDGSRRDRIAYAGDLDMTTGTAFASTYGQEYLNGSIELLGSFQLPPGFFVPNAKIQQSPRTSEIDGNITGLIGYSFSIVSSMARFYEQTGDLAFLNRWAPKAARMFDWAHSQTLANGLFNVSNSAMGGDWNYYDPSMSGVVAKFNLVYAYTLKQWIPFMDAAGLNRNRYASHLHTLQTAINKHLWSDTLQAYYLSDTHKDFFSQEANALAILSDTAMIKNGTFKPVLETMARELYLPAGTLAFSNKSPASGWAQKVSPYASGYHLKAAFRANDSTNARHLLHNVWGPMSDPTHSDYTGCTWEVMNADGTPGLGSSTSMCHAWGSGPTADLSRYVLGVQPVKHGFEEWQVVPQTLDLDWAQGKYPIPNGKVHVNWSFDRADLLHMTVIAPEGTNGTVYLPAPLKRKLTKYDASGFTSTNEGSFTVQGGKNFTFHQTS</sequence>
<evidence type="ECO:0000259" key="1">
    <source>
        <dbReference type="Pfam" id="PF17389"/>
    </source>
</evidence>
<dbReference type="PANTHER" id="PTHR34987">
    <property type="entry name" value="C, PUTATIVE (AFU_ORTHOLOGUE AFUA_3G02880)-RELATED"/>
    <property type="match status" value="1"/>
</dbReference>
<dbReference type="GO" id="GO:0005975">
    <property type="term" value="P:carbohydrate metabolic process"/>
    <property type="evidence" value="ECO:0007669"/>
    <property type="project" value="InterPro"/>
</dbReference>
<dbReference type="Pfam" id="PF17390">
    <property type="entry name" value="Bac_rhamnosid_C"/>
    <property type="match status" value="1"/>
</dbReference>
<dbReference type="GeneID" id="34579709"/>
<dbReference type="InterPro" id="IPR035396">
    <property type="entry name" value="Bac_rhamnosid6H"/>
</dbReference>
<feature type="domain" description="Alpha-L-rhamnosidase C-terminal" evidence="2">
    <location>
        <begin position="676"/>
        <end position="745"/>
    </location>
</feature>
<gene>
    <name evidence="3" type="ORF">PENARI_c020G03439</name>
</gene>
<reference evidence="3 4" key="1">
    <citation type="journal article" date="2016" name="Sci. Rep.">
        <title>Penicillium arizonense, a new, genome sequenced fungal species, reveals a high chemical diversity in secreted metabolites.</title>
        <authorList>
            <person name="Grijseels S."/>
            <person name="Nielsen J.C."/>
            <person name="Randelovic M."/>
            <person name="Nielsen J."/>
            <person name="Nielsen K.F."/>
            <person name="Workman M."/>
            <person name="Frisvad J.C."/>
        </authorList>
    </citation>
    <scope>NUCLEOTIDE SEQUENCE [LARGE SCALE GENOMIC DNA]</scope>
    <source>
        <strain evidence="3 4">CBS 141311</strain>
    </source>
</reference>
<evidence type="ECO:0000313" key="3">
    <source>
        <dbReference type="EMBL" id="OGE49678.1"/>
    </source>
</evidence>
<dbReference type="Gene3D" id="2.60.120.560">
    <property type="entry name" value="Exo-inulinase, domain 1"/>
    <property type="match status" value="1"/>
</dbReference>
<dbReference type="EMBL" id="LXJU01000020">
    <property type="protein sequence ID" value="OGE49678.1"/>
    <property type="molecule type" value="Genomic_DNA"/>
</dbReference>
<keyword evidence="4" id="KW-1185">Reference proteome</keyword>
<evidence type="ECO:0000313" key="4">
    <source>
        <dbReference type="Proteomes" id="UP000177622"/>
    </source>
</evidence>
<proteinExistence type="predicted"/>
<dbReference type="OrthoDB" id="10036721at2759"/>
<dbReference type="Gene3D" id="1.50.10.10">
    <property type="match status" value="1"/>
</dbReference>
<feature type="domain" description="Alpha-L-rhamnosidase six-hairpin glycosidase" evidence="1">
    <location>
        <begin position="335"/>
        <end position="554"/>
    </location>
</feature>
<dbReference type="InterPro" id="IPR012341">
    <property type="entry name" value="6hp_glycosidase-like_sf"/>
</dbReference>
<dbReference type="SUPFAM" id="SSF48208">
    <property type="entry name" value="Six-hairpin glycosidases"/>
    <property type="match status" value="1"/>
</dbReference>
<dbReference type="InterPro" id="IPR035398">
    <property type="entry name" value="Bac_rhamnosid_C"/>
</dbReference>
<dbReference type="STRING" id="1835702.A0A1F5L8W7"/>